<reference evidence="1" key="2">
    <citation type="submission" date="2025-09" db="UniProtKB">
        <authorList>
            <consortium name="EnsemblPlants"/>
        </authorList>
    </citation>
    <scope>IDENTIFICATION</scope>
</reference>
<reference evidence="1" key="1">
    <citation type="submission" date="2021-05" db="EMBL/GenBank/DDBJ databases">
        <authorList>
            <person name="Scholz U."/>
            <person name="Mascher M."/>
            <person name="Fiebig A."/>
        </authorList>
    </citation>
    <scope>NUCLEOTIDE SEQUENCE [LARGE SCALE GENOMIC DNA]</scope>
</reference>
<evidence type="ECO:0000313" key="2">
    <source>
        <dbReference type="Proteomes" id="UP001732700"/>
    </source>
</evidence>
<dbReference type="Proteomes" id="UP001732700">
    <property type="component" value="Chromosome 2A"/>
</dbReference>
<name>A0ACD5UJ00_AVESA</name>
<dbReference type="EnsemblPlants" id="AVESA.00010b.r2.2AG0255090.1">
    <property type="protein sequence ID" value="AVESA.00010b.r2.2AG0255090.1.CDS"/>
    <property type="gene ID" value="AVESA.00010b.r2.2AG0255090"/>
</dbReference>
<evidence type="ECO:0000313" key="1">
    <source>
        <dbReference type="EnsemblPlants" id="AVESA.00010b.r2.2AG0255090.1.CDS"/>
    </source>
</evidence>
<protein>
    <submittedName>
        <fullName evidence="1">Uncharacterized protein</fullName>
    </submittedName>
</protein>
<proteinExistence type="predicted"/>
<accession>A0ACD5UJ00</accession>
<keyword evidence="2" id="KW-1185">Reference proteome</keyword>
<sequence>MHKFITRNVVVANSEEIVVHNDGQQQPVETLDDENDPNQGTNLSENENTSDTEHANEQEACPLDIYDPRTWDALDNISKEILVEKGPRREYNLVFPSDNTSRHFSYAYYSRKLNNGEVSDRKWLVYSKHVDKVYCFCCKLFKSAASKSVLGSEGLRDWKHLSERLKLHENSIEHLTNMNTWNELRLRLIKNQTIDKDVQLEIAKEKERWRQVLIRIIAAVKFLAKHNLAFRGTNEKLYVDNNGNFLGIIEMIAEFDPIMQDHIRRIQNSEIHHHYLGPKIQNELISLLAGSVKSSILSIIKGAKYFSIILDCTPDVSHQEQMTLIVRILLTVPVTVASAERSFSKLKLLKNYLRSTMSQERLNGLATCCIEKNMLDDVNLDAERDMGIRRMRWGLGEKNAREGWREEECEGAWREEQYEKLGENN</sequence>
<organism evidence="1 2">
    <name type="scientific">Avena sativa</name>
    <name type="common">Oat</name>
    <dbReference type="NCBI Taxonomy" id="4498"/>
    <lineage>
        <taxon>Eukaryota</taxon>
        <taxon>Viridiplantae</taxon>
        <taxon>Streptophyta</taxon>
        <taxon>Embryophyta</taxon>
        <taxon>Tracheophyta</taxon>
        <taxon>Spermatophyta</taxon>
        <taxon>Magnoliopsida</taxon>
        <taxon>Liliopsida</taxon>
        <taxon>Poales</taxon>
        <taxon>Poaceae</taxon>
        <taxon>BOP clade</taxon>
        <taxon>Pooideae</taxon>
        <taxon>Poodae</taxon>
        <taxon>Poeae</taxon>
        <taxon>Poeae Chloroplast Group 1 (Aveneae type)</taxon>
        <taxon>Aveninae</taxon>
        <taxon>Avena</taxon>
    </lineage>
</organism>